<accession>A0A7W8HED4</accession>
<comment type="caution">
    <text evidence="2">The sequence shown here is derived from an EMBL/GenBank/DDBJ whole genome shotgun (WGS) entry which is preliminary data.</text>
</comment>
<proteinExistence type="predicted"/>
<reference evidence="2 3" key="1">
    <citation type="submission" date="2020-08" db="EMBL/GenBank/DDBJ databases">
        <title>Genomic Encyclopedia of Type Strains, Phase IV (KMG-IV): sequencing the most valuable type-strain genomes for metagenomic binning, comparative biology and taxonomic classification.</title>
        <authorList>
            <person name="Goeker M."/>
        </authorList>
    </citation>
    <scope>NUCLEOTIDE SEQUENCE [LARGE SCALE GENOMIC DNA]</scope>
    <source>
        <strain evidence="2 3">DSM 29781</strain>
    </source>
</reference>
<feature type="region of interest" description="Disordered" evidence="1">
    <location>
        <begin position="1"/>
        <end position="20"/>
    </location>
</feature>
<gene>
    <name evidence="2" type="ORF">HNQ70_000511</name>
</gene>
<sequence length="52" mass="5196">MSPPDATAPGRARGGSRALAPTVAPARAFIGRRAAATRARVNIGADDLPRGG</sequence>
<dbReference type="Proteomes" id="UP000532440">
    <property type="component" value="Unassembled WGS sequence"/>
</dbReference>
<evidence type="ECO:0000313" key="2">
    <source>
        <dbReference type="EMBL" id="MBB5270527.1"/>
    </source>
</evidence>
<name>A0A7W8HED4_9BURK</name>
<protein>
    <submittedName>
        <fullName evidence="2">Uncharacterized protein</fullName>
    </submittedName>
</protein>
<organism evidence="2 3">
    <name type="scientific">Quisquiliibacterium transsilvanicum</name>
    <dbReference type="NCBI Taxonomy" id="1549638"/>
    <lineage>
        <taxon>Bacteria</taxon>
        <taxon>Pseudomonadati</taxon>
        <taxon>Pseudomonadota</taxon>
        <taxon>Betaproteobacteria</taxon>
        <taxon>Burkholderiales</taxon>
        <taxon>Burkholderiaceae</taxon>
        <taxon>Quisquiliibacterium</taxon>
    </lineage>
</organism>
<dbReference type="EMBL" id="JACHGB010000001">
    <property type="protein sequence ID" value="MBB5270527.1"/>
    <property type="molecule type" value="Genomic_DNA"/>
</dbReference>
<evidence type="ECO:0000256" key="1">
    <source>
        <dbReference type="SAM" id="MobiDB-lite"/>
    </source>
</evidence>
<evidence type="ECO:0000313" key="3">
    <source>
        <dbReference type="Proteomes" id="UP000532440"/>
    </source>
</evidence>
<keyword evidence="3" id="KW-1185">Reference proteome</keyword>
<dbReference type="AlphaFoldDB" id="A0A7W8HED4"/>
<dbReference type="RefSeq" id="WP_183963940.1">
    <property type="nucleotide sequence ID" value="NZ_BAABEW010000004.1"/>
</dbReference>